<keyword evidence="2" id="KW-1185">Reference proteome</keyword>
<reference evidence="1 2" key="1">
    <citation type="journal article" date="2015" name="Stand. Genomic Sci.">
        <title>Genomic Encyclopedia of Bacterial and Archaeal Type Strains, Phase III: the genomes of soil and plant-associated and newly described type strains.</title>
        <authorList>
            <person name="Whitman W.B."/>
            <person name="Woyke T."/>
            <person name="Klenk H.P."/>
            <person name="Zhou Y."/>
            <person name="Lilburn T.G."/>
            <person name="Beck B.J."/>
            <person name="De Vos P."/>
            <person name="Vandamme P."/>
            <person name="Eisen J.A."/>
            <person name="Garrity G."/>
            <person name="Hugenholtz P."/>
            <person name="Kyrpides N.C."/>
        </authorList>
    </citation>
    <scope>NUCLEOTIDE SEQUENCE [LARGE SCALE GENOMIC DNA]</scope>
    <source>
        <strain evidence="1 2">VKM Ac-2541</strain>
    </source>
</reference>
<evidence type="ECO:0008006" key="3">
    <source>
        <dbReference type="Google" id="ProtNLM"/>
    </source>
</evidence>
<proteinExistence type="predicted"/>
<dbReference type="Proteomes" id="UP000295573">
    <property type="component" value="Unassembled WGS sequence"/>
</dbReference>
<dbReference type="RefSeq" id="WP_132149557.1">
    <property type="nucleotide sequence ID" value="NZ_SLWR01000005.1"/>
</dbReference>
<evidence type="ECO:0000313" key="2">
    <source>
        <dbReference type="Proteomes" id="UP000295573"/>
    </source>
</evidence>
<dbReference type="EMBL" id="SLWR01000005">
    <property type="protein sequence ID" value="TCO47798.1"/>
    <property type="molecule type" value="Genomic_DNA"/>
</dbReference>
<protein>
    <recommendedName>
        <fullName evidence="3">DUF4913 domain-containing protein</fullName>
    </recommendedName>
</protein>
<organism evidence="1 2">
    <name type="scientific">Kribbella antiqua</name>
    <dbReference type="NCBI Taxonomy" id="2512217"/>
    <lineage>
        <taxon>Bacteria</taxon>
        <taxon>Bacillati</taxon>
        <taxon>Actinomycetota</taxon>
        <taxon>Actinomycetes</taxon>
        <taxon>Propionibacteriales</taxon>
        <taxon>Kribbellaceae</taxon>
        <taxon>Kribbella</taxon>
    </lineage>
</organism>
<accession>A0A4R2IUL0</accession>
<evidence type="ECO:0000313" key="1">
    <source>
        <dbReference type="EMBL" id="TCO47798.1"/>
    </source>
</evidence>
<gene>
    <name evidence="1" type="ORF">EV646_105355</name>
</gene>
<dbReference type="OrthoDB" id="3535759at2"/>
<name>A0A4R2IUL0_9ACTN</name>
<comment type="caution">
    <text evidence="1">The sequence shown here is derived from an EMBL/GenBank/DDBJ whole genome shotgun (WGS) entry which is preliminary data.</text>
</comment>
<dbReference type="AlphaFoldDB" id="A0A4R2IUL0"/>
<sequence>MGSKPPWVWDELSSEVREQSWQKLAEWVAWLEDAYAPWVMLPPCWPVHEGLRTELTMFWYWHRYVMTGTSSPIDGVRWHNEIRRSAQAWRELATCRHEPPVAHHGQILAARRQKRDEFLAQAMQQSGNEEA</sequence>